<dbReference type="Pfam" id="PF04149">
    <property type="entry name" value="DUF397"/>
    <property type="match status" value="1"/>
</dbReference>
<evidence type="ECO:0000313" key="2">
    <source>
        <dbReference type="EMBL" id="GFE03768.1"/>
    </source>
</evidence>
<reference evidence="2 3" key="1">
    <citation type="submission" date="2019-12" db="EMBL/GenBank/DDBJ databases">
        <title>Whole genome shotgun sequence of Streptomyces caniferus NBRC 15389.</title>
        <authorList>
            <person name="Ichikawa N."/>
            <person name="Kimura A."/>
            <person name="Kitahashi Y."/>
            <person name="Komaki H."/>
            <person name="Tamura T."/>
        </authorList>
    </citation>
    <scope>NUCLEOTIDE SEQUENCE [LARGE SCALE GENOMIC DNA]</scope>
    <source>
        <strain evidence="2 3">NBRC 15389</strain>
    </source>
</reference>
<sequence>MIGVHNGMASGSVPGADWVKASACDALNSCVEVARVGENEIAMQNSRFPDGPALVFTRDEIVAFFSGVLNGDFDSMTV</sequence>
<accession>A0A640RY68</accession>
<name>A0A640RY68_9ACTN</name>
<dbReference type="EMBL" id="BLIN01000001">
    <property type="protein sequence ID" value="GFE03768.1"/>
    <property type="molecule type" value="Genomic_DNA"/>
</dbReference>
<organism evidence="2 3">
    <name type="scientific">Streptomyces caniferus</name>
    <dbReference type="NCBI Taxonomy" id="285557"/>
    <lineage>
        <taxon>Bacteria</taxon>
        <taxon>Bacillati</taxon>
        <taxon>Actinomycetota</taxon>
        <taxon>Actinomycetes</taxon>
        <taxon>Kitasatosporales</taxon>
        <taxon>Streptomycetaceae</taxon>
        <taxon>Streptomyces</taxon>
    </lineage>
</organism>
<gene>
    <name evidence="2" type="ORF">Scani_00360</name>
</gene>
<evidence type="ECO:0000313" key="3">
    <source>
        <dbReference type="Proteomes" id="UP000435837"/>
    </source>
</evidence>
<dbReference type="AlphaFoldDB" id="A0A640RY68"/>
<dbReference type="InterPro" id="IPR007278">
    <property type="entry name" value="DUF397"/>
</dbReference>
<proteinExistence type="predicted"/>
<protein>
    <submittedName>
        <fullName evidence="2">Transcriptional regulator</fullName>
    </submittedName>
</protein>
<comment type="caution">
    <text evidence="2">The sequence shown here is derived from an EMBL/GenBank/DDBJ whole genome shotgun (WGS) entry which is preliminary data.</text>
</comment>
<dbReference type="OrthoDB" id="4558943at2"/>
<feature type="domain" description="DUF397" evidence="1">
    <location>
        <begin position="16"/>
        <end position="68"/>
    </location>
</feature>
<dbReference type="RefSeq" id="WP_159468784.1">
    <property type="nucleotide sequence ID" value="NZ_BAAATH010000014.1"/>
</dbReference>
<evidence type="ECO:0000259" key="1">
    <source>
        <dbReference type="Pfam" id="PF04149"/>
    </source>
</evidence>
<dbReference type="Proteomes" id="UP000435837">
    <property type="component" value="Unassembled WGS sequence"/>
</dbReference>